<keyword evidence="2" id="KW-1185">Reference proteome</keyword>
<reference evidence="1 2" key="1">
    <citation type="submission" date="2017-04" db="EMBL/GenBank/DDBJ databases">
        <title>Genome Sequence of the Model Brown-Rot Fungus Postia placenta SB12.</title>
        <authorList>
            <consortium name="DOE Joint Genome Institute"/>
            <person name="Gaskell J."/>
            <person name="Kersten P."/>
            <person name="Larrondo L.F."/>
            <person name="Canessa P."/>
            <person name="Martinez D."/>
            <person name="Hibbett D."/>
            <person name="Schmoll M."/>
            <person name="Kubicek C.P."/>
            <person name="Martinez A.T."/>
            <person name="Yadav J."/>
            <person name="Master E."/>
            <person name="Magnuson J.K."/>
            <person name="James T."/>
            <person name="Yaver D."/>
            <person name="Berka R."/>
            <person name="Labutti K."/>
            <person name="Lipzen A."/>
            <person name="Aerts A."/>
            <person name="Barry K."/>
            <person name="Henrissat B."/>
            <person name="Blanchette R."/>
            <person name="Grigoriev I."/>
            <person name="Cullen D."/>
        </authorList>
    </citation>
    <scope>NUCLEOTIDE SEQUENCE [LARGE SCALE GENOMIC DNA]</scope>
    <source>
        <strain evidence="1 2">MAD-698-R-SB12</strain>
    </source>
</reference>
<evidence type="ECO:0000313" key="1">
    <source>
        <dbReference type="EMBL" id="OSX63527.1"/>
    </source>
</evidence>
<dbReference type="AlphaFoldDB" id="A0A1X6N4I9"/>
<protein>
    <submittedName>
        <fullName evidence="1">Uncharacterized protein</fullName>
    </submittedName>
</protein>
<gene>
    <name evidence="1" type="ORF">POSPLADRAFT_1138892</name>
</gene>
<dbReference type="RefSeq" id="XP_024340321.1">
    <property type="nucleotide sequence ID" value="XM_024484960.1"/>
</dbReference>
<sequence length="159" mass="17548">MDQVLLQQLEYTAPGSRPFGTSTLALFGLPGAPFEGVPVHSLLLDGSLAVWLRDAQQRALPGMDSVKVSVRILIPGYTEWTHQMRVRTGHRTTTPFTIEQAAKALATEIHRAYNHLSRQECAYSGWKLGADGITFEQIFLAGVRRVSHASIQPILVIQV</sequence>
<dbReference type="Proteomes" id="UP000194127">
    <property type="component" value="Unassembled WGS sequence"/>
</dbReference>
<dbReference type="OrthoDB" id="3269405at2759"/>
<dbReference type="EMBL" id="KZ110595">
    <property type="protein sequence ID" value="OSX63527.1"/>
    <property type="molecule type" value="Genomic_DNA"/>
</dbReference>
<organism evidence="1 2">
    <name type="scientific">Postia placenta MAD-698-R-SB12</name>
    <dbReference type="NCBI Taxonomy" id="670580"/>
    <lineage>
        <taxon>Eukaryota</taxon>
        <taxon>Fungi</taxon>
        <taxon>Dikarya</taxon>
        <taxon>Basidiomycota</taxon>
        <taxon>Agaricomycotina</taxon>
        <taxon>Agaricomycetes</taxon>
        <taxon>Polyporales</taxon>
        <taxon>Adustoporiaceae</taxon>
        <taxon>Rhodonia</taxon>
    </lineage>
</organism>
<evidence type="ECO:0000313" key="2">
    <source>
        <dbReference type="Proteomes" id="UP000194127"/>
    </source>
</evidence>
<proteinExistence type="predicted"/>
<accession>A0A1X6N4I9</accession>
<dbReference type="GeneID" id="36329909"/>
<name>A0A1X6N4I9_9APHY</name>